<keyword evidence="8" id="KW-1185">Reference proteome</keyword>
<dbReference type="InterPro" id="IPR024474">
    <property type="entry name" value="Znf_dom_IS66"/>
</dbReference>
<feature type="region of interest" description="Disordered" evidence="2">
    <location>
        <begin position="69"/>
        <end position="97"/>
    </location>
</feature>
<evidence type="ECO:0000256" key="1">
    <source>
        <dbReference type="SAM" id="Coils"/>
    </source>
</evidence>
<feature type="domain" description="Transposase IS66 zinc-finger binding" evidence="4">
    <location>
        <begin position="114"/>
        <end position="158"/>
    </location>
</feature>
<dbReference type="InterPro" id="IPR039552">
    <property type="entry name" value="IS66_C"/>
</dbReference>
<evidence type="ECO:0000259" key="3">
    <source>
        <dbReference type="Pfam" id="PF03050"/>
    </source>
</evidence>
<accession>A0A556P6D5</accession>
<dbReference type="OrthoDB" id="9760067at2"/>
<dbReference type="Pfam" id="PF13005">
    <property type="entry name" value="zf-IS66"/>
    <property type="match status" value="1"/>
</dbReference>
<dbReference type="Pfam" id="PF13817">
    <property type="entry name" value="DDE_Tnp_IS66_C"/>
    <property type="match status" value="1"/>
</dbReference>
<evidence type="ECO:0000313" key="7">
    <source>
        <dbReference type="EMBL" id="TSJ59945.1"/>
    </source>
</evidence>
<evidence type="ECO:0000259" key="5">
    <source>
        <dbReference type="Pfam" id="PF13007"/>
    </source>
</evidence>
<proteinExistence type="predicted"/>
<dbReference type="Proteomes" id="UP000316425">
    <property type="component" value="Unassembled WGS sequence"/>
</dbReference>
<dbReference type="EMBL" id="VMHE01000052">
    <property type="protein sequence ID" value="TSJ59945.1"/>
    <property type="molecule type" value="Genomic_DNA"/>
</dbReference>
<dbReference type="InterPro" id="IPR004291">
    <property type="entry name" value="Transposase_IS66_central"/>
</dbReference>
<name>A0A556P6D5_9BACI</name>
<dbReference type="AlphaFoldDB" id="A0A556P6D5"/>
<dbReference type="InterPro" id="IPR024463">
    <property type="entry name" value="Transposase_TnpC_homeodom"/>
</dbReference>
<protein>
    <submittedName>
        <fullName evidence="7">IS66 family transposase</fullName>
    </submittedName>
</protein>
<reference evidence="7 8" key="1">
    <citation type="submission" date="2019-07" db="EMBL/GenBank/DDBJ databases">
        <title>Allobacillus sp. nov. SKP isolated from shrimp paste of Euphausiacea.</title>
        <authorList>
            <person name="Kanchanasin P."/>
            <person name="Tanasupawat S."/>
            <person name="Shi W."/>
            <person name="Wu L."/>
            <person name="Ma J."/>
        </authorList>
    </citation>
    <scope>NUCLEOTIDE SEQUENCE [LARGE SCALE GENOMIC DNA]</scope>
    <source>
        <strain evidence="7 8">SKP4-8</strain>
    </source>
</reference>
<dbReference type="NCBIfam" id="NF033517">
    <property type="entry name" value="transpos_IS66"/>
    <property type="match status" value="1"/>
</dbReference>
<dbReference type="Pfam" id="PF13007">
    <property type="entry name" value="LZ_Tnp_IS66"/>
    <property type="match status" value="1"/>
</dbReference>
<organism evidence="7 8">
    <name type="scientific">Allobacillus salarius</name>
    <dbReference type="NCBI Taxonomy" id="1955272"/>
    <lineage>
        <taxon>Bacteria</taxon>
        <taxon>Bacillati</taxon>
        <taxon>Bacillota</taxon>
        <taxon>Bacilli</taxon>
        <taxon>Bacillales</taxon>
        <taxon>Bacillaceae</taxon>
        <taxon>Allobacillus</taxon>
    </lineage>
</organism>
<dbReference type="RefSeq" id="WP_144089727.1">
    <property type="nucleotide sequence ID" value="NZ_VMHE01000052.1"/>
</dbReference>
<dbReference type="Pfam" id="PF03050">
    <property type="entry name" value="DDE_Tnp_IS66"/>
    <property type="match status" value="1"/>
</dbReference>
<evidence type="ECO:0000259" key="6">
    <source>
        <dbReference type="Pfam" id="PF13817"/>
    </source>
</evidence>
<feature type="domain" description="Transposase TnpC homeodomain" evidence="5">
    <location>
        <begin position="34"/>
        <end position="106"/>
    </location>
</feature>
<dbReference type="InterPro" id="IPR052344">
    <property type="entry name" value="Transposase-related"/>
</dbReference>
<feature type="compositionally biased region" description="Acidic residues" evidence="2">
    <location>
        <begin position="69"/>
        <end position="83"/>
    </location>
</feature>
<evidence type="ECO:0000259" key="4">
    <source>
        <dbReference type="Pfam" id="PF13005"/>
    </source>
</evidence>
<comment type="caution">
    <text evidence="7">The sequence shown here is derived from an EMBL/GenBank/DDBJ whole genome shotgun (WGS) entry which is preliminary data.</text>
</comment>
<evidence type="ECO:0000313" key="8">
    <source>
        <dbReference type="Proteomes" id="UP000316425"/>
    </source>
</evidence>
<keyword evidence="1" id="KW-0175">Coiled coil</keyword>
<sequence>MTNTTNTPSQTEELSQRVKELEEVNAQQKATIKWYEEQFRLMQQKRFASSSEKTPDNQIELPLFNETEVTEAPEVEEPTEEEITYTRKKRKRTSSDSVNQLPVEVVTHTLPESEQICSCCSGPIHEMTVEKRREIEIIPASAYIKEHRRSVYSCRQCEKNEVETPITKAQMPEPVIFKSMASPSAIAHIMTQKYVEGLPLYRQEKQLERLDLTLSRQTMANWMIKAATNWLEPVYESLKAFLLTRPTMHVDETTIQVLKEKDRSATNKSYMWLYRSGREDPSCVLFDYQTTRATKHPKRFLDGYKGILHVDGYKGYDGLPNVQLSGCWAHARRKFDEATKAGNFGKSNGPTLSEQGLAYINQLYKIERSLKDKTLDEIHENRQEKSVPVVDAFFAWTKKHVNTVTPKSLLGQAMKYVINQERKLRRPFGNAQLDIDNNRAERSIKPFVIGRKNWLFAQTFKGARASAVIYSVIETAKENNLKPFEYLTYLFEILPNINELTSESLEPLLPWSDQLPDKVKN</sequence>
<feature type="coiled-coil region" evidence="1">
    <location>
        <begin position="11"/>
        <end position="38"/>
    </location>
</feature>
<feature type="domain" description="Transposase IS66 central" evidence="3">
    <location>
        <begin position="178"/>
        <end position="464"/>
    </location>
</feature>
<evidence type="ECO:0000256" key="2">
    <source>
        <dbReference type="SAM" id="MobiDB-lite"/>
    </source>
</evidence>
<dbReference type="PANTHER" id="PTHR33678">
    <property type="entry name" value="BLL1576 PROTEIN"/>
    <property type="match status" value="1"/>
</dbReference>
<gene>
    <name evidence="7" type="ORF">FPQ13_12860</name>
</gene>
<feature type="domain" description="Transposase IS66 C-terminal" evidence="6">
    <location>
        <begin position="471"/>
        <end position="511"/>
    </location>
</feature>